<proteinExistence type="predicted"/>
<evidence type="ECO:0000313" key="2">
    <source>
        <dbReference type="Proteomes" id="UP000193427"/>
    </source>
</evidence>
<dbReference type="RefSeq" id="WP_085753907.1">
    <property type="nucleotide sequence ID" value="NZ_BSPR01000022.1"/>
</dbReference>
<organism evidence="1 2">
    <name type="scientific">Piscinibacter gummiphilus</name>
    <dbReference type="NCBI Taxonomy" id="946333"/>
    <lineage>
        <taxon>Bacteria</taxon>
        <taxon>Pseudomonadati</taxon>
        <taxon>Pseudomonadota</taxon>
        <taxon>Betaproteobacteria</taxon>
        <taxon>Burkholderiales</taxon>
        <taxon>Sphaerotilaceae</taxon>
        <taxon>Piscinibacter</taxon>
    </lineage>
</organism>
<dbReference type="NCBIfam" id="NF038076">
    <property type="entry name" value="fam_STM4015"/>
    <property type="match status" value="1"/>
</dbReference>
<evidence type="ECO:0000313" key="1">
    <source>
        <dbReference type="EMBL" id="ARN23580.1"/>
    </source>
</evidence>
<dbReference type="InterPro" id="IPR032675">
    <property type="entry name" value="LRR_dom_sf"/>
</dbReference>
<sequence length="304" mass="32803">MTISERTERFAGLQVIDWKPGEPVVHQPGQVHRLSMDYDDEGTMAERLTAYLDAADTASLQALVIGAWGEAHDEGPTPFLEVLIERAAELPALKALFVGDMTYEECEISWIIQGDYGPLLTAFTGLEVLRIRGSTSLELPAFRHDALRELAIECGGLPREISEALGASSLPKLETLELWLGTDDYGFDGDVDLVRRVVAALRGPALKTLGLRDAEIADDVAKWLAGEAWVAGLQKLDLSLGTLGDAGAEALCGSAHVARVPVVDLSHHYISPALQERLRAAVPGVVLDDAQAPDDEDRYVAVGE</sequence>
<dbReference type="KEGG" id="rgu:A4W93_28830"/>
<protein>
    <submittedName>
        <fullName evidence="1">Uncharacterized protein</fullName>
    </submittedName>
</protein>
<gene>
    <name evidence="1" type="ORF">A4W93_28830</name>
</gene>
<dbReference type="OrthoDB" id="9781345at2"/>
<dbReference type="Gene3D" id="3.80.10.10">
    <property type="entry name" value="Ribonuclease Inhibitor"/>
    <property type="match status" value="1"/>
</dbReference>
<dbReference type="STRING" id="946333.A4W93_28830"/>
<dbReference type="InterPro" id="IPR047722">
    <property type="entry name" value="STM4015-like"/>
</dbReference>
<keyword evidence="2" id="KW-1185">Reference proteome</keyword>
<dbReference type="SUPFAM" id="SSF52047">
    <property type="entry name" value="RNI-like"/>
    <property type="match status" value="1"/>
</dbReference>
<dbReference type="Proteomes" id="UP000193427">
    <property type="component" value="Chromosome"/>
</dbReference>
<name>A0A1W6LH86_9BURK</name>
<dbReference type="EMBL" id="CP015118">
    <property type="protein sequence ID" value="ARN23580.1"/>
    <property type="molecule type" value="Genomic_DNA"/>
</dbReference>
<reference evidence="1 2" key="1">
    <citation type="submission" date="2016-04" db="EMBL/GenBank/DDBJ databases">
        <title>Complete genome sequence of natural rubber-degrading, novel Gram-negative bacterium, Rhizobacter gummiphilus strain NS21.</title>
        <authorList>
            <person name="Tabata M."/>
            <person name="Kasai D."/>
            <person name="Fukuda M."/>
        </authorList>
    </citation>
    <scope>NUCLEOTIDE SEQUENCE [LARGE SCALE GENOMIC DNA]</scope>
    <source>
        <strain evidence="1 2">NS21</strain>
    </source>
</reference>
<accession>A0A1W6LH86</accession>
<dbReference type="AlphaFoldDB" id="A0A1W6LH86"/>